<sequence>MEQILHLQWQGKYGLDNKKYGKWRVSWQSNVIKEVGGYYLNGLKQGLWKELYKNYQTSDAKVFEFGEYYNDLKRSKWNYIYKNKKIGGGLQNIEGLKKGKWTELSENFCYDSQVIYNGEYNKKGMKVGIWDIMYCVVEENQYKQIGGGLYHCSLGIKIGKWVELWDSFYLYSQACYKGHYNMKGMKVGRWDIMFCDNYEKEYQQIGGGSYDDSFGSKIGQWVELDEGFYADKQVTYDGKYNLNGIKVGNWITKYCKFHEKEYKQIGGGSYDSFQGFKIGRWIELDQGFYEGKQITYNGEYNINGIKVGRWDIMLCHKYGKEYQQIGGGQYDNYSGRKIGQWVELDEELQGWNYITYSGKYNMNGKKVGKWRKIDLRSNNNFGKYEI</sequence>
<dbReference type="Proteomes" id="UP000692954">
    <property type="component" value="Unassembled WGS sequence"/>
</dbReference>
<evidence type="ECO:0000313" key="1">
    <source>
        <dbReference type="EMBL" id="CAD8119979.1"/>
    </source>
</evidence>
<organism evidence="1 2">
    <name type="scientific">Paramecium sonneborni</name>
    <dbReference type="NCBI Taxonomy" id="65129"/>
    <lineage>
        <taxon>Eukaryota</taxon>
        <taxon>Sar</taxon>
        <taxon>Alveolata</taxon>
        <taxon>Ciliophora</taxon>
        <taxon>Intramacronucleata</taxon>
        <taxon>Oligohymenophorea</taxon>
        <taxon>Peniculida</taxon>
        <taxon>Parameciidae</taxon>
        <taxon>Paramecium</taxon>
    </lineage>
</organism>
<protein>
    <submittedName>
        <fullName evidence="1">Uncharacterized protein</fullName>
    </submittedName>
</protein>
<dbReference type="PANTHER" id="PTHR33706:SF1">
    <property type="entry name" value="TPR REPEAT PROTEIN"/>
    <property type="match status" value="1"/>
</dbReference>
<accession>A0A8S1QWW9</accession>
<name>A0A8S1QWW9_9CILI</name>
<reference evidence="1" key="1">
    <citation type="submission" date="2021-01" db="EMBL/GenBank/DDBJ databases">
        <authorList>
            <consortium name="Genoscope - CEA"/>
            <person name="William W."/>
        </authorList>
    </citation>
    <scope>NUCLEOTIDE SEQUENCE</scope>
</reference>
<keyword evidence="2" id="KW-1185">Reference proteome</keyword>
<dbReference type="PANTHER" id="PTHR33706">
    <property type="entry name" value="MORN VARIANT REPEAT PROTEIN"/>
    <property type="match status" value="1"/>
</dbReference>
<evidence type="ECO:0000313" key="2">
    <source>
        <dbReference type="Proteomes" id="UP000692954"/>
    </source>
</evidence>
<dbReference type="AlphaFoldDB" id="A0A8S1QWW9"/>
<proteinExistence type="predicted"/>
<dbReference type="EMBL" id="CAJJDN010000123">
    <property type="protein sequence ID" value="CAD8119979.1"/>
    <property type="molecule type" value="Genomic_DNA"/>
</dbReference>
<dbReference type="OrthoDB" id="5981048at2759"/>
<gene>
    <name evidence="1" type="ORF">PSON_ATCC_30995.1.T1230155</name>
</gene>
<comment type="caution">
    <text evidence="1">The sequence shown here is derived from an EMBL/GenBank/DDBJ whole genome shotgun (WGS) entry which is preliminary data.</text>
</comment>